<keyword evidence="1" id="KW-0472">Membrane</keyword>
<dbReference type="Gene3D" id="1.10.10.1150">
    <property type="entry name" value="Coenzyme PQQ synthesis protein D (PqqD)"/>
    <property type="match status" value="1"/>
</dbReference>
<feature type="transmembrane region" description="Helical" evidence="1">
    <location>
        <begin position="360"/>
        <end position="381"/>
    </location>
</feature>
<gene>
    <name evidence="2" type="ORF">SCD90_07010</name>
</gene>
<feature type="transmembrane region" description="Helical" evidence="1">
    <location>
        <begin position="427"/>
        <end position="448"/>
    </location>
</feature>
<keyword evidence="1" id="KW-0812">Transmembrane</keyword>
<dbReference type="InterPro" id="IPR041881">
    <property type="entry name" value="PqqD_sf"/>
</dbReference>
<keyword evidence="1" id="KW-1133">Transmembrane helix</keyword>
<organism evidence="2 3">
    <name type="scientific">Terrihabitans rhizophilus</name>
    <dbReference type="NCBI Taxonomy" id="3092662"/>
    <lineage>
        <taxon>Bacteria</taxon>
        <taxon>Pseudomonadati</taxon>
        <taxon>Pseudomonadota</taxon>
        <taxon>Alphaproteobacteria</taxon>
        <taxon>Hyphomicrobiales</taxon>
        <taxon>Terrihabitans</taxon>
    </lineage>
</organism>
<evidence type="ECO:0000313" key="2">
    <source>
        <dbReference type="EMBL" id="MDX6805808.1"/>
    </source>
</evidence>
<feature type="transmembrane region" description="Helical" evidence="1">
    <location>
        <begin position="256"/>
        <end position="278"/>
    </location>
</feature>
<dbReference type="RefSeq" id="WP_319843935.1">
    <property type="nucleotide sequence ID" value="NZ_JAXAFJ010000003.1"/>
</dbReference>
<proteinExistence type="predicted"/>
<comment type="caution">
    <text evidence="2">The sequence shown here is derived from an EMBL/GenBank/DDBJ whole genome shotgun (WGS) entry which is preliminary data.</text>
</comment>
<name>A0ABU4RLV8_9HYPH</name>
<reference evidence="2 3" key="1">
    <citation type="submission" date="2023-11" db="EMBL/GenBank/DDBJ databases">
        <authorList>
            <person name="Bao R."/>
        </authorList>
    </citation>
    <scope>NUCLEOTIDE SEQUENCE [LARGE SCALE GENOMIC DNA]</scope>
    <source>
        <strain evidence="2 3">PJ23</strain>
    </source>
</reference>
<dbReference type="InterPro" id="IPR001193">
    <property type="entry name" value="MBTPS2"/>
</dbReference>
<protein>
    <submittedName>
        <fullName evidence="2">Peptidase M50</fullName>
    </submittedName>
</protein>
<evidence type="ECO:0000313" key="3">
    <source>
        <dbReference type="Proteomes" id="UP001274321"/>
    </source>
</evidence>
<keyword evidence="3" id="KW-1185">Reference proteome</keyword>
<dbReference type="EMBL" id="JAXAFJ010000003">
    <property type="protein sequence ID" value="MDX6805808.1"/>
    <property type="molecule type" value="Genomic_DNA"/>
</dbReference>
<accession>A0ABU4RLV8</accession>
<feature type="transmembrane region" description="Helical" evidence="1">
    <location>
        <begin position="284"/>
        <end position="303"/>
    </location>
</feature>
<dbReference type="PANTHER" id="PTHR13325">
    <property type="entry name" value="PROTEASE M50 MEMBRANE-BOUND TRANSCRIPTION FACTOR SITE 2 PROTEASE"/>
    <property type="match status" value="1"/>
</dbReference>
<feature type="transmembrane region" description="Helical" evidence="1">
    <location>
        <begin position="387"/>
        <end position="407"/>
    </location>
</feature>
<feature type="transmembrane region" description="Helical" evidence="1">
    <location>
        <begin position="186"/>
        <end position="206"/>
    </location>
</feature>
<feature type="transmembrane region" description="Helical" evidence="1">
    <location>
        <begin position="161"/>
        <end position="179"/>
    </location>
</feature>
<dbReference type="Proteomes" id="UP001274321">
    <property type="component" value="Unassembled WGS sequence"/>
</dbReference>
<sequence length="714" mass="78662">MARSLFSSSWYRVQNLKPRLRQHAQIHRHVLRGQVWYIVQDHQTGRFHRVSPQANLMLCLMNGHRTVAEIWDLVGQRAGDDPPTQDEVIQLLSQLHGSDLLHGEMAPDLDEISERSHKQARQTFVSRFKNPLALRFPLFDPDHILNLTAPFVRPLFSVPGFLLWLALVVSGAVVAGLHFEELKADVFGQVLTATNVALMLVLYPVIKLLHEAGHAYATKVWGGEVHEVGVMMLILMPAPYVDASASAAFHDKWRRAVVGGAGMIVELALAAIAAFVWANAEPGLVRAIAFNTMLIGGVSTLVFNGNPLLRFDGYYILSDLIEIQSLGTRANRYIMYIVQRHLFGIETDNPADSRGEARWFVAYGVLAFLYRVLVTLGIAMFVATKLFFIGIIMAIWSVASLVVFPLWKGGQYLFTSPRLSGRRRRALTVSASVLAGLAALLFLIPAPYATVAEGVVWIPERAQVRASSEGVVNAVLPDSDAEVASGTVLVGMEDPVLNSRIAVAEAQRQELRLRYEAVRQLDRVQAELFAAQIGHIEATLAAFRQRRDGLTVRAAHDGRVILPNAKDLTGRFVRQGDLLGYVVAASDPVVRVVVSQADVDLVRGRTGRVHVRFAEDLGRTVPATLLREVPAAQSEVPSPVLTTEGGGTIALDPGGRDRPRALQSLFLFDVGVANLDDARALGGRVYVRFDHGREAVAWRLLRGLRQVFLSQFNV</sequence>
<dbReference type="PANTHER" id="PTHR13325:SF3">
    <property type="entry name" value="MEMBRANE-BOUND TRANSCRIPTION FACTOR SITE-2 PROTEASE"/>
    <property type="match status" value="1"/>
</dbReference>
<evidence type="ECO:0000256" key="1">
    <source>
        <dbReference type="SAM" id="Phobius"/>
    </source>
</evidence>